<dbReference type="EMBL" id="CWOW01000001">
    <property type="protein sequence ID" value="CRZ86232.1"/>
    <property type="molecule type" value="Genomic_DNA"/>
</dbReference>
<dbReference type="AlphaFoldDB" id="A0A655P2A8"/>
<protein>
    <submittedName>
        <fullName evidence="1">Uncharacterized protein</fullName>
    </submittedName>
</protein>
<gene>
    <name evidence="1" type="ORF">ERS013165_00409</name>
</gene>
<evidence type="ECO:0000313" key="2">
    <source>
        <dbReference type="Proteomes" id="UP000044806"/>
    </source>
</evidence>
<dbReference type="Proteomes" id="UP000044806">
    <property type="component" value="Unassembled WGS sequence"/>
</dbReference>
<proteinExistence type="predicted"/>
<evidence type="ECO:0000313" key="1">
    <source>
        <dbReference type="EMBL" id="CRZ86232.1"/>
    </source>
</evidence>
<sequence>MSLQPFHMFLFKLEVIQANTLVRQASLPDLHSILLLQGLQ</sequence>
<name>A0A655P2A8_VIBCL</name>
<accession>A0A655P2A8</accession>
<reference evidence="1 2" key="1">
    <citation type="submission" date="2015-07" db="EMBL/GenBank/DDBJ databases">
        <authorList>
            <consortium name="Pathogen Informatics"/>
        </authorList>
    </citation>
    <scope>NUCLEOTIDE SEQUENCE [LARGE SCALE GENOMIC DNA]</scope>
    <source>
        <strain evidence="1 2">A51</strain>
    </source>
</reference>
<organism evidence="1 2">
    <name type="scientific">Vibrio cholerae</name>
    <dbReference type="NCBI Taxonomy" id="666"/>
    <lineage>
        <taxon>Bacteria</taxon>
        <taxon>Pseudomonadati</taxon>
        <taxon>Pseudomonadota</taxon>
        <taxon>Gammaproteobacteria</taxon>
        <taxon>Vibrionales</taxon>
        <taxon>Vibrionaceae</taxon>
        <taxon>Vibrio</taxon>
    </lineage>
</organism>